<dbReference type="AlphaFoldDB" id="A0A1J4J8B9"/>
<organism evidence="1 2">
    <name type="scientific">Tritrichomonas foetus</name>
    <dbReference type="NCBI Taxonomy" id="1144522"/>
    <lineage>
        <taxon>Eukaryota</taxon>
        <taxon>Metamonada</taxon>
        <taxon>Parabasalia</taxon>
        <taxon>Tritrichomonadida</taxon>
        <taxon>Tritrichomonadidae</taxon>
        <taxon>Tritrichomonas</taxon>
    </lineage>
</organism>
<dbReference type="Proteomes" id="UP000179807">
    <property type="component" value="Unassembled WGS sequence"/>
</dbReference>
<proteinExistence type="predicted"/>
<dbReference type="EMBL" id="MLAK01001248">
    <property type="protein sequence ID" value="OHS95422.1"/>
    <property type="molecule type" value="Genomic_DNA"/>
</dbReference>
<dbReference type="RefSeq" id="XP_068348559.1">
    <property type="nucleotide sequence ID" value="XM_068495543.1"/>
</dbReference>
<reference evidence="1" key="1">
    <citation type="submission" date="2016-10" db="EMBL/GenBank/DDBJ databases">
        <authorList>
            <person name="Benchimol M."/>
            <person name="Almeida L.G."/>
            <person name="Vasconcelos A.T."/>
            <person name="Perreira-Neves A."/>
            <person name="Rosa I.A."/>
            <person name="Tasca T."/>
            <person name="Bogo M.R."/>
            <person name="de Souza W."/>
        </authorList>
    </citation>
    <scope>NUCLEOTIDE SEQUENCE [LARGE SCALE GENOMIC DNA]</scope>
    <source>
        <strain evidence="1">K</strain>
    </source>
</reference>
<accession>A0A1J4J8B9</accession>
<dbReference type="PANTHER" id="PTHR47457">
    <property type="entry name" value="OS05G0345500 PROTEIN"/>
    <property type="match status" value="1"/>
</dbReference>
<protein>
    <submittedName>
        <fullName evidence="1">Uncharacterized protein</fullName>
    </submittedName>
</protein>
<comment type="caution">
    <text evidence="1">The sequence shown here is derived from an EMBL/GenBank/DDBJ whole genome shotgun (WGS) entry which is preliminary data.</text>
</comment>
<name>A0A1J4J8B9_9EUKA</name>
<sequence length="528" mass="62791">MNSFTKPESMEIENISTHNDSIHKIFYHSLSRINFIHYLKNFTFFIVFRNCDQIDEKAEFTQQNKLSTTKMLEFKVSRFVADLVSPIVNNFHKVDHTIDSFEVQIDLTLFREDYDKEDFSISEFHSYLNDIFYNWGKLSNKTDSSKSQKHMKLVYLTLFFLGNKEYFSEIYNIDSIGTNKLNSQNVFQHLQKKQNYYAFLTRTQANPVLHNDDDNRFLHKTFYNKIYFEDEINFISRHFYSIEVDKLEIMPAEIIFDIVSNKNLCLENETQLYLFIKRMISISSDYYSLLSFVDFTYLSNDDIYDFISSFNIEYLNSSIWSRICLYSDHNHKYIPKNIHDHNKRYNQNSSFYIPFTDLSKQYMNGVTSFLANYHHGNNYDTEIIGIEASTHEGGDLYDLVSQAIGSDFYRENEKNSWILFDFKNYRINLEYYSIRSYKAEKYGHHPRNWVMEASNDKKAWKTIDERANDTSLNGSSLLSSFEIKDNANNNCSRYLRIHLTGKNWNDQFYLDISSIEFYGTLLSDQSMS</sequence>
<gene>
    <name evidence="1" type="ORF">TRFO_10583</name>
</gene>
<dbReference type="VEuPathDB" id="TrichDB:TRFO_10583"/>
<dbReference type="Gene3D" id="2.60.120.260">
    <property type="entry name" value="Galactose-binding domain-like"/>
    <property type="match status" value="1"/>
</dbReference>
<dbReference type="GeneID" id="94830247"/>
<dbReference type="SUPFAM" id="SSF49785">
    <property type="entry name" value="Galactose-binding domain-like"/>
    <property type="match status" value="1"/>
</dbReference>
<dbReference type="InterPro" id="IPR008979">
    <property type="entry name" value="Galactose-bd-like_sf"/>
</dbReference>
<dbReference type="PANTHER" id="PTHR47457:SF1">
    <property type="entry name" value="BTB DOMAIN-CONTAINING PROTEIN-RELATED"/>
    <property type="match status" value="1"/>
</dbReference>
<evidence type="ECO:0000313" key="1">
    <source>
        <dbReference type="EMBL" id="OHS95422.1"/>
    </source>
</evidence>
<evidence type="ECO:0000313" key="2">
    <source>
        <dbReference type="Proteomes" id="UP000179807"/>
    </source>
</evidence>
<keyword evidence="2" id="KW-1185">Reference proteome</keyword>